<evidence type="ECO:0000256" key="1">
    <source>
        <dbReference type="ARBA" id="ARBA00022676"/>
    </source>
</evidence>
<dbReference type="PANTHER" id="PTHR34136">
    <property type="match status" value="1"/>
</dbReference>
<dbReference type="EMBL" id="JAQQAL010000011">
    <property type="protein sequence ID" value="MDC7226199.1"/>
    <property type="molecule type" value="Genomic_DNA"/>
</dbReference>
<dbReference type="InterPro" id="IPR004629">
    <property type="entry name" value="WecG_TagA_CpsF"/>
</dbReference>
<proteinExistence type="predicted"/>
<name>A0AAJ1IBM4_9SPIO</name>
<evidence type="ECO:0000313" key="4">
    <source>
        <dbReference type="EMBL" id="MDC7226199.1"/>
    </source>
</evidence>
<keyword evidence="3" id="KW-1133">Transmembrane helix</keyword>
<dbReference type="EC" id="2.4.1.-" evidence="4"/>
<accession>A0AAJ1IBM4</accession>
<dbReference type="AlphaFoldDB" id="A0AAJ1IBM4"/>
<keyword evidence="3" id="KW-0472">Membrane</keyword>
<evidence type="ECO:0000256" key="2">
    <source>
        <dbReference type="ARBA" id="ARBA00022679"/>
    </source>
</evidence>
<feature type="transmembrane region" description="Helical" evidence="3">
    <location>
        <begin position="229"/>
        <end position="248"/>
    </location>
</feature>
<dbReference type="PANTHER" id="PTHR34136:SF1">
    <property type="entry name" value="UDP-N-ACETYL-D-MANNOSAMINURONIC ACID TRANSFERASE"/>
    <property type="match status" value="1"/>
</dbReference>
<evidence type="ECO:0000256" key="3">
    <source>
        <dbReference type="SAM" id="Phobius"/>
    </source>
</evidence>
<dbReference type="Pfam" id="PF03808">
    <property type="entry name" value="Glyco_tran_WecG"/>
    <property type="match status" value="1"/>
</dbReference>
<protein>
    <submittedName>
        <fullName evidence="4">WecB/TagA/CpsF family glycosyltransferase</fullName>
        <ecNumber evidence="4">2.4.1.-</ecNumber>
    </submittedName>
</protein>
<keyword evidence="1 4" id="KW-0328">Glycosyltransferase</keyword>
<dbReference type="GO" id="GO:0016758">
    <property type="term" value="F:hexosyltransferase activity"/>
    <property type="evidence" value="ECO:0007669"/>
    <property type="project" value="TreeGrafter"/>
</dbReference>
<reference evidence="4 5" key="1">
    <citation type="submission" date="2022-12" db="EMBL/GenBank/DDBJ databases">
        <title>Metagenome assembled genome from gulf of manar.</title>
        <authorList>
            <person name="Kohli P."/>
            <person name="Pk S."/>
            <person name="Venkata Ramana C."/>
            <person name="Sasikala C."/>
        </authorList>
    </citation>
    <scope>NUCLEOTIDE SEQUENCE [LARGE SCALE GENOMIC DNA]</scope>
    <source>
        <strain evidence="4">JB008</strain>
    </source>
</reference>
<keyword evidence="3" id="KW-0812">Transmembrane</keyword>
<comment type="caution">
    <text evidence="4">The sequence shown here is derived from an EMBL/GenBank/DDBJ whole genome shotgun (WGS) entry which is preliminary data.</text>
</comment>
<gene>
    <name evidence="4" type="ORF">PQJ61_05500</name>
</gene>
<dbReference type="Proteomes" id="UP001221217">
    <property type="component" value="Unassembled WGS sequence"/>
</dbReference>
<sequence>MENRHPGIKRIDFLKVPIDILPENEIEDVFRSFAEDGKQHQIVLINFFDLMRARRSSEYMETLQQSSLVIPTAVSIWRGIKFLKKGPAFRYRPFDFVIRILGLMEKYQKTLYLMGGKQSSLQTVFNNMRISFPGLNVVGRYTGYYSPKMEENILLAIKKASPTFLLAGDGLKGGDKWIKAKKESLNPGIYLYCSECYAIFSGKKKKGSRKNWENGTEVVSEVLKNPLKLFRVFIRLYYFLILIIYRISGK</sequence>
<organism evidence="4 5">
    <name type="scientific">Candidatus Thalassospirochaeta sargassi</name>
    <dbReference type="NCBI Taxonomy" id="3119039"/>
    <lineage>
        <taxon>Bacteria</taxon>
        <taxon>Pseudomonadati</taxon>
        <taxon>Spirochaetota</taxon>
        <taxon>Spirochaetia</taxon>
        <taxon>Spirochaetales</taxon>
        <taxon>Spirochaetaceae</taxon>
        <taxon>Candidatus Thalassospirochaeta</taxon>
    </lineage>
</organism>
<evidence type="ECO:0000313" key="5">
    <source>
        <dbReference type="Proteomes" id="UP001221217"/>
    </source>
</evidence>
<keyword evidence="2 4" id="KW-0808">Transferase</keyword>